<proteinExistence type="predicted"/>
<organism evidence="1 2">
    <name type="scientific">Nitrosococcus wardiae</name>
    <dbReference type="NCBI Taxonomy" id="1814290"/>
    <lineage>
        <taxon>Bacteria</taxon>
        <taxon>Pseudomonadati</taxon>
        <taxon>Pseudomonadota</taxon>
        <taxon>Gammaproteobacteria</taxon>
        <taxon>Chromatiales</taxon>
        <taxon>Chromatiaceae</taxon>
        <taxon>Nitrosococcus</taxon>
    </lineage>
</organism>
<evidence type="ECO:0000313" key="2">
    <source>
        <dbReference type="Proteomes" id="UP000294325"/>
    </source>
</evidence>
<dbReference type="OrthoDB" id="9863924at2"/>
<keyword evidence="2" id="KW-1185">Reference proteome</keyword>
<dbReference type="EMBL" id="CP038033">
    <property type="protein sequence ID" value="QBQ56536.1"/>
    <property type="molecule type" value="Genomic_DNA"/>
</dbReference>
<protein>
    <submittedName>
        <fullName evidence="1">Uncharacterized protein</fullName>
    </submittedName>
</protein>
<accession>A0A4P7C651</accession>
<dbReference type="KEGG" id="nwr:E3U44_10735"/>
<sequence length="75" mass="8414">MNEQHRSEGTVDTLKKLLKAAEQGRIIGIAFIGVARGRRVVKGWSGYAGQDPNFALGALRQLDQELLMHARRKRQ</sequence>
<dbReference type="AlphaFoldDB" id="A0A4P7C651"/>
<dbReference type="Proteomes" id="UP000294325">
    <property type="component" value="Chromosome"/>
</dbReference>
<reference evidence="1 2" key="1">
    <citation type="submission" date="2019-03" db="EMBL/GenBank/DDBJ databases">
        <title>The genome sequence of Nitrosococcus wardiae strain D1FHST reveals the archetypal metabolic capacity of ammonia-oxidizing Gammaproteobacteria.</title>
        <authorList>
            <person name="Wang L."/>
            <person name="Lim C.K."/>
            <person name="Hanson T.E."/>
            <person name="Dang H."/>
            <person name="Klotz M.G."/>
        </authorList>
    </citation>
    <scope>NUCLEOTIDE SEQUENCE [LARGE SCALE GENOMIC DNA]</scope>
    <source>
        <strain evidence="1 2">D1FHS</strain>
    </source>
</reference>
<gene>
    <name evidence="1" type="ORF">E3U44_10735</name>
</gene>
<name>A0A4P7C651_9GAMM</name>
<evidence type="ECO:0000313" key="1">
    <source>
        <dbReference type="EMBL" id="QBQ56536.1"/>
    </source>
</evidence>